<evidence type="ECO:0000313" key="1">
    <source>
        <dbReference type="EMBL" id="MCM3736776.1"/>
    </source>
</evidence>
<evidence type="ECO:0000313" key="2">
    <source>
        <dbReference type="Proteomes" id="UP001202289"/>
    </source>
</evidence>
<keyword evidence="2" id="KW-1185">Reference proteome</keyword>
<organism evidence="1 2">
    <name type="scientific">Bacillus cytotoxicus</name>
    <dbReference type="NCBI Taxonomy" id="580165"/>
    <lineage>
        <taxon>Bacteria</taxon>
        <taxon>Bacillati</taxon>
        <taxon>Bacillota</taxon>
        <taxon>Bacilli</taxon>
        <taxon>Bacillales</taxon>
        <taxon>Bacillaceae</taxon>
        <taxon>Bacillus</taxon>
        <taxon>Bacillus cereus group</taxon>
    </lineage>
</organism>
<comment type="caution">
    <text evidence="1">The sequence shown here is derived from an EMBL/GenBank/DDBJ whole genome shotgun (WGS) entry which is preliminary data.</text>
</comment>
<proteinExistence type="predicted"/>
<dbReference type="EMBL" id="JAMBOP010000015">
    <property type="protein sequence ID" value="MCM3736776.1"/>
    <property type="molecule type" value="Genomic_DNA"/>
</dbReference>
<name>A0ACC6A8G8_9BACI</name>
<gene>
    <name evidence="1" type="ORF">M3215_13340</name>
</gene>
<dbReference type="Proteomes" id="UP001202289">
    <property type="component" value="Unassembled WGS sequence"/>
</dbReference>
<accession>A0ACC6A8G8</accession>
<reference evidence="1" key="1">
    <citation type="submission" date="2022-05" db="EMBL/GenBank/DDBJ databases">
        <title>Comparative Genomics of Spacecraft Associated Microbes.</title>
        <authorList>
            <person name="Tran M.T."/>
            <person name="Wright A."/>
            <person name="Seuylemezian A."/>
            <person name="Eisen J."/>
            <person name="Coil D."/>
        </authorList>
    </citation>
    <scope>NUCLEOTIDE SEQUENCE</scope>
    <source>
        <strain evidence="1">FAIRING 10M-2.2</strain>
    </source>
</reference>
<protein>
    <submittedName>
        <fullName evidence="1">Uncharacterized protein</fullName>
    </submittedName>
</protein>
<sequence length="98" mass="11382">MTLLIILGYIFLVSISNLKSYSIHVTFKIASDNKTASRWSFVNKLKLQTLKELLGKQDFNKLKNITIGELSIPVELFNKFLVKTIILIILFLYRHYFG</sequence>